<comment type="caution">
    <text evidence="1">The sequence shown here is derived from an EMBL/GenBank/DDBJ whole genome shotgun (WGS) entry which is preliminary data.</text>
</comment>
<reference evidence="1" key="1">
    <citation type="submission" date="2022-12" db="EMBL/GenBank/DDBJ databases">
        <authorList>
            <person name="Petersen C."/>
        </authorList>
    </citation>
    <scope>NUCLEOTIDE SEQUENCE</scope>
    <source>
        <strain evidence="1">IBT 21472</strain>
    </source>
</reference>
<organism evidence="1 2">
    <name type="scientific">Penicillium atrosanguineum</name>
    <dbReference type="NCBI Taxonomy" id="1132637"/>
    <lineage>
        <taxon>Eukaryota</taxon>
        <taxon>Fungi</taxon>
        <taxon>Dikarya</taxon>
        <taxon>Ascomycota</taxon>
        <taxon>Pezizomycotina</taxon>
        <taxon>Eurotiomycetes</taxon>
        <taxon>Eurotiomycetidae</taxon>
        <taxon>Eurotiales</taxon>
        <taxon>Aspergillaceae</taxon>
        <taxon>Penicillium</taxon>
    </lineage>
</organism>
<dbReference type="EMBL" id="JAPZBO010000005">
    <property type="protein sequence ID" value="KAJ5315032.1"/>
    <property type="molecule type" value="Genomic_DNA"/>
</dbReference>
<reference evidence="1" key="2">
    <citation type="journal article" date="2023" name="IMA Fungus">
        <title>Comparative genomic study of the Penicillium genus elucidates a diverse pangenome and 15 lateral gene transfer events.</title>
        <authorList>
            <person name="Petersen C."/>
            <person name="Sorensen T."/>
            <person name="Nielsen M.R."/>
            <person name="Sondergaard T.E."/>
            <person name="Sorensen J.L."/>
            <person name="Fitzpatrick D.A."/>
            <person name="Frisvad J.C."/>
            <person name="Nielsen K.L."/>
        </authorList>
    </citation>
    <scope>NUCLEOTIDE SEQUENCE</scope>
    <source>
        <strain evidence="1">IBT 21472</strain>
    </source>
</reference>
<sequence length="79" mass="9206">MLRFFATHDSRFASVLAWLVQQIRRNLQLPNPLPLLSRSAEPVLPVRAWCDLYTCTWHQKHRGTQLADTPWESRCGDCV</sequence>
<proteinExistence type="predicted"/>
<gene>
    <name evidence="1" type="ORF">N7476_005339</name>
</gene>
<keyword evidence="2" id="KW-1185">Reference proteome</keyword>
<dbReference type="Proteomes" id="UP001147746">
    <property type="component" value="Unassembled WGS sequence"/>
</dbReference>
<evidence type="ECO:0000313" key="2">
    <source>
        <dbReference type="Proteomes" id="UP001147746"/>
    </source>
</evidence>
<name>A0A9W9U3C8_9EURO</name>
<dbReference type="AlphaFoldDB" id="A0A9W9U3C8"/>
<evidence type="ECO:0000313" key="1">
    <source>
        <dbReference type="EMBL" id="KAJ5315032.1"/>
    </source>
</evidence>
<protein>
    <submittedName>
        <fullName evidence="1">Uncharacterized protein</fullName>
    </submittedName>
</protein>
<accession>A0A9W9U3C8</accession>